<dbReference type="Proteomes" id="UP000000759">
    <property type="component" value="Chromosome 22"/>
</dbReference>
<evidence type="ECO:0000256" key="1">
    <source>
        <dbReference type="ARBA" id="ARBA00022490"/>
    </source>
</evidence>
<reference evidence="4" key="2">
    <citation type="submission" date="2008-08" db="EMBL/GenBank/DDBJ databases">
        <authorList>
            <consortium name="Diatom Consortium"/>
            <person name="Grigoriev I."/>
            <person name="Grimwood J."/>
            <person name="Kuo A."/>
            <person name="Otillar R.P."/>
            <person name="Salamov A."/>
            <person name="Detter J.C."/>
            <person name="Lindquist E."/>
            <person name="Shapiro H."/>
            <person name="Lucas S."/>
            <person name="Glavina del Rio T."/>
            <person name="Pitluck S."/>
            <person name="Rokhsar D."/>
            <person name="Bowler C."/>
        </authorList>
    </citation>
    <scope>GENOME REANNOTATION</scope>
    <source>
        <strain evidence="4">CCAP 1055/1</strain>
    </source>
</reference>
<gene>
    <name evidence="3" type="ORF">PHATRDRAFT_16021</name>
</gene>
<name>B7GAQ2_PHATC</name>
<protein>
    <recommendedName>
        <fullName evidence="5">SsrA-binding protein</fullName>
    </recommendedName>
</protein>
<accession>B7GAQ2</accession>
<dbReference type="PROSITE" id="PS01317">
    <property type="entry name" value="SSRP"/>
    <property type="match status" value="1"/>
</dbReference>
<dbReference type="InterPro" id="IPR020081">
    <property type="entry name" value="SsrA-bd_prot_CS"/>
</dbReference>
<evidence type="ECO:0000256" key="2">
    <source>
        <dbReference type="ARBA" id="ARBA00022884"/>
    </source>
</evidence>
<organism evidence="3 4">
    <name type="scientific">Phaeodactylum tricornutum (strain CCAP 1055/1)</name>
    <dbReference type="NCBI Taxonomy" id="556484"/>
    <lineage>
        <taxon>Eukaryota</taxon>
        <taxon>Sar</taxon>
        <taxon>Stramenopiles</taxon>
        <taxon>Ochrophyta</taxon>
        <taxon>Bacillariophyta</taxon>
        <taxon>Bacillariophyceae</taxon>
        <taxon>Bacillariophycidae</taxon>
        <taxon>Naviculales</taxon>
        <taxon>Phaeodactylaceae</taxon>
        <taxon>Phaeodactylum</taxon>
    </lineage>
</organism>
<dbReference type="Gene3D" id="2.40.280.10">
    <property type="match status" value="1"/>
</dbReference>
<dbReference type="NCBIfam" id="TIGR00086">
    <property type="entry name" value="smpB"/>
    <property type="match status" value="1"/>
</dbReference>
<evidence type="ECO:0000313" key="4">
    <source>
        <dbReference type="Proteomes" id="UP000000759"/>
    </source>
</evidence>
<evidence type="ECO:0008006" key="5">
    <source>
        <dbReference type="Google" id="ProtNLM"/>
    </source>
</evidence>
<dbReference type="HOGENOM" id="CLU_108953_0_1_1"/>
<dbReference type="eggNOG" id="ENOG502S5AD">
    <property type="taxonomic scope" value="Eukaryota"/>
</dbReference>
<dbReference type="KEGG" id="pti:PHATRDRAFT_16021"/>
<sequence>KKKNKTRDSTISVNRVAYRNYEIVDTIEAGISLVGTEVKSIRNGKLNLRDGYIRPTKDGRSCILYNVHIGKHSQAGAFFQHEETRPRALLVHKAEARKFLQQTEQQGMTIVPLKAYYNDKNRVKLQIALCRGKNVRDKRVTIKERDAKREERRIIKSFRV</sequence>
<dbReference type="STRING" id="556484.B7GAQ2"/>
<evidence type="ECO:0000313" key="3">
    <source>
        <dbReference type="EMBL" id="EEC44412.1"/>
    </source>
</evidence>
<dbReference type="InParanoid" id="B7GAQ2"/>
<dbReference type="Pfam" id="PF01668">
    <property type="entry name" value="SmpB"/>
    <property type="match status" value="1"/>
</dbReference>
<dbReference type="GO" id="GO:0005829">
    <property type="term" value="C:cytosol"/>
    <property type="evidence" value="ECO:0007669"/>
    <property type="project" value="TreeGrafter"/>
</dbReference>
<keyword evidence="2" id="KW-0694">RNA-binding</keyword>
<dbReference type="InterPro" id="IPR023620">
    <property type="entry name" value="SmpB"/>
</dbReference>
<keyword evidence="1" id="KW-0963">Cytoplasm</keyword>
<dbReference type="RefSeq" id="XP_002184234.1">
    <property type="nucleotide sequence ID" value="XM_002184198.1"/>
</dbReference>
<proteinExistence type="inferred from homology"/>
<dbReference type="GeneID" id="7195943"/>
<dbReference type="InterPro" id="IPR000037">
    <property type="entry name" value="SsrA-bd_prot"/>
</dbReference>
<dbReference type="OrthoDB" id="4717at2759"/>
<feature type="non-terminal residue" evidence="3">
    <location>
        <position position="1"/>
    </location>
</feature>
<dbReference type="PANTHER" id="PTHR30308:SF2">
    <property type="entry name" value="SSRA-BINDING PROTEIN"/>
    <property type="match status" value="1"/>
</dbReference>
<dbReference type="PANTHER" id="PTHR30308">
    <property type="entry name" value="TMRNA-BINDING COMPONENT OF TRANS-TRANSLATION TAGGING COMPLEX"/>
    <property type="match status" value="1"/>
</dbReference>
<dbReference type="AlphaFoldDB" id="B7GAQ2"/>
<dbReference type="HAMAP" id="MF_00023">
    <property type="entry name" value="SmpB"/>
    <property type="match status" value="1"/>
</dbReference>
<dbReference type="GO" id="GO:0003723">
    <property type="term" value="F:RNA binding"/>
    <property type="evidence" value="ECO:0007669"/>
    <property type="project" value="UniProtKB-KW"/>
</dbReference>
<dbReference type="NCBIfam" id="NF003843">
    <property type="entry name" value="PRK05422.1"/>
    <property type="match status" value="1"/>
</dbReference>
<keyword evidence="4" id="KW-1185">Reference proteome</keyword>
<dbReference type="GO" id="GO:0070930">
    <property type="term" value="P:trans-translation-dependent protein tagging"/>
    <property type="evidence" value="ECO:0007669"/>
    <property type="project" value="TreeGrafter"/>
</dbReference>
<dbReference type="PaxDb" id="2850-Phatr16021"/>
<dbReference type="SUPFAM" id="SSF74982">
    <property type="entry name" value="Small protein B (SmpB)"/>
    <property type="match status" value="1"/>
</dbReference>
<dbReference type="EMBL" id="CM000624">
    <property type="protein sequence ID" value="EEC44412.1"/>
    <property type="molecule type" value="Genomic_DNA"/>
</dbReference>
<dbReference type="CDD" id="cd09294">
    <property type="entry name" value="SmpB"/>
    <property type="match status" value="1"/>
</dbReference>
<reference evidence="3 4" key="1">
    <citation type="journal article" date="2008" name="Nature">
        <title>The Phaeodactylum genome reveals the evolutionary history of diatom genomes.</title>
        <authorList>
            <person name="Bowler C."/>
            <person name="Allen A.E."/>
            <person name="Badger J.H."/>
            <person name="Grimwood J."/>
            <person name="Jabbari K."/>
            <person name="Kuo A."/>
            <person name="Maheswari U."/>
            <person name="Martens C."/>
            <person name="Maumus F."/>
            <person name="Otillar R.P."/>
            <person name="Rayko E."/>
            <person name="Salamov A."/>
            <person name="Vandepoele K."/>
            <person name="Beszteri B."/>
            <person name="Gruber A."/>
            <person name="Heijde M."/>
            <person name="Katinka M."/>
            <person name="Mock T."/>
            <person name="Valentin K."/>
            <person name="Verret F."/>
            <person name="Berges J.A."/>
            <person name="Brownlee C."/>
            <person name="Cadoret J.P."/>
            <person name="Chiovitti A."/>
            <person name="Choi C.J."/>
            <person name="Coesel S."/>
            <person name="De Martino A."/>
            <person name="Detter J.C."/>
            <person name="Durkin C."/>
            <person name="Falciatore A."/>
            <person name="Fournet J."/>
            <person name="Haruta M."/>
            <person name="Huysman M.J."/>
            <person name="Jenkins B.D."/>
            <person name="Jiroutova K."/>
            <person name="Jorgensen R.E."/>
            <person name="Joubert Y."/>
            <person name="Kaplan A."/>
            <person name="Kroger N."/>
            <person name="Kroth P.G."/>
            <person name="La Roche J."/>
            <person name="Lindquist E."/>
            <person name="Lommer M."/>
            <person name="Martin-Jezequel V."/>
            <person name="Lopez P.J."/>
            <person name="Lucas S."/>
            <person name="Mangogna M."/>
            <person name="McGinnis K."/>
            <person name="Medlin L.K."/>
            <person name="Montsant A."/>
            <person name="Oudot-Le Secq M.P."/>
            <person name="Napoli C."/>
            <person name="Obornik M."/>
            <person name="Parker M.S."/>
            <person name="Petit J.L."/>
            <person name="Porcel B.M."/>
            <person name="Poulsen N."/>
            <person name="Robison M."/>
            <person name="Rychlewski L."/>
            <person name="Rynearson T.A."/>
            <person name="Schmutz J."/>
            <person name="Shapiro H."/>
            <person name="Siaut M."/>
            <person name="Stanley M."/>
            <person name="Sussman M.R."/>
            <person name="Taylor A.R."/>
            <person name="Vardi A."/>
            <person name="von Dassow P."/>
            <person name="Vyverman W."/>
            <person name="Willis A."/>
            <person name="Wyrwicz L.S."/>
            <person name="Rokhsar D.S."/>
            <person name="Weissenbach J."/>
            <person name="Armbrust E.V."/>
            <person name="Green B.R."/>
            <person name="Van de Peer Y."/>
            <person name="Grigoriev I.V."/>
        </authorList>
    </citation>
    <scope>NUCLEOTIDE SEQUENCE [LARGE SCALE GENOMIC DNA]</scope>
    <source>
        <strain evidence="3 4">CCAP 1055/1</strain>
    </source>
</reference>